<reference evidence="1" key="2">
    <citation type="journal article" date="2015" name="Fish Shellfish Immunol.">
        <title>Early steps in the European eel (Anguilla anguilla)-Vibrio vulnificus interaction in the gills: Role of the RtxA13 toxin.</title>
        <authorList>
            <person name="Callol A."/>
            <person name="Pajuelo D."/>
            <person name="Ebbesson L."/>
            <person name="Teles M."/>
            <person name="MacKenzie S."/>
            <person name="Amaro C."/>
        </authorList>
    </citation>
    <scope>NUCLEOTIDE SEQUENCE</scope>
</reference>
<accession>A0A0E9S860</accession>
<name>A0A0E9S860_ANGAN</name>
<protein>
    <submittedName>
        <fullName evidence="1">Uncharacterized protein</fullName>
    </submittedName>
</protein>
<dbReference type="EMBL" id="GBXM01071136">
    <property type="protein sequence ID" value="JAH37441.1"/>
    <property type="molecule type" value="Transcribed_RNA"/>
</dbReference>
<proteinExistence type="predicted"/>
<organism evidence="1">
    <name type="scientific">Anguilla anguilla</name>
    <name type="common">European freshwater eel</name>
    <name type="synonym">Muraena anguilla</name>
    <dbReference type="NCBI Taxonomy" id="7936"/>
    <lineage>
        <taxon>Eukaryota</taxon>
        <taxon>Metazoa</taxon>
        <taxon>Chordata</taxon>
        <taxon>Craniata</taxon>
        <taxon>Vertebrata</taxon>
        <taxon>Euteleostomi</taxon>
        <taxon>Actinopterygii</taxon>
        <taxon>Neopterygii</taxon>
        <taxon>Teleostei</taxon>
        <taxon>Anguilliformes</taxon>
        <taxon>Anguillidae</taxon>
        <taxon>Anguilla</taxon>
    </lineage>
</organism>
<sequence length="8" mass="940">MNGRRFGC</sequence>
<reference evidence="1" key="1">
    <citation type="submission" date="2014-11" db="EMBL/GenBank/DDBJ databases">
        <authorList>
            <person name="Amaro Gonzalez C."/>
        </authorList>
    </citation>
    <scope>NUCLEOTIDE SEQUENCE</scope>
</reference>
<evidence type="ECO:0000313" key="1">
    <source>
        <dbReference type="EMBL" id="JAH37441.1"/>
    </source>
</evidence>